<dbReference type="AlphaFoldDB" id="A0A6L2PV43"/>
<comment type="caution">
    <text evidence="3">The sequence shown here is derived from an EMBL/GenBank/DDBJ whole genome shotgun (WGS) entry which is preliminary data.</text>
</comment>
<protein>
    <recommendedName>
        <fullName evidence="2">SAC domain-containing protein</fullName>
    </recommendedName>
</protein>
<dbReference type="FunCoup" id="A0A6L2PV43">
    <property type="interactions" value="655"/>
</dbReference>
<evidence type="ECO:0000313" key="4">
    <source>
        <dbReference type="Proteomes" id="UP000502823"/>
    </source>
</evidence>
<dbReference type="EMBL" id="BLKM01006038">
    <property type="protein sequence ID" value="GFG36064.1"/>
    <property type="molecule type" value="Genomic_DNA"/>
</dbReference>
<feature type="domain" description="SAC" evidence="2">
    <location>
        <begin position="185"/>
        <end position="531"/>
    </location>
</feature>
<dbReference type="InterPro" id="IPR002013">
    <property type="entry name" value="SAC_dom"/>
</dbReference>
<dbReference type="InParanoid" id="A0A6L2PV43"/>
<dbReference type="GO" id="GO:0043812">
    <property type="term" value="F:phosphatidylinositol-4-phosphate phosphatase activity"/>
    <property type="evidence" value="ECO:0007669"/>
    <property type="project" value="TreeGrafter"/>
</dbReference>
<dbReference type="PROSITE" id="PS50275">
    <property type="entry name" value="SAC"/>
    <property type="match status" value="1"/>
</dbReference>
<accession>A0A6L2PV43</accession>
<name>A0A6L2PV43_COPFO</name>
<feature type="region of interest" description="Disordered" evidence="1">
    <location>
        <begin position="1008"/>
        <end position="1033"/>
    </location>
</feature>
<dbReference type="PANTHER" id="PTHR45662:SF8">
    <property type="entry name" value="PHOSPHATIDYLINOSITIDE PHOSPHATASE SAC2"/>
    <property type="match status" value="1"/>
</dbReference>
<organism evidence="3 4">
    <name type="scientific">Coptotermes formosanus</name>
    <name type="common">Formosan subterranean termite</name>
    <dbReference type="NCBI Taxonomy" id="36987"/>
    <lineage>
        <taxon>Eukaryota</taxon>
        <taxon>Metazoa</taxon>
        <taxon>Ecdysozoa</taxon>
        <taxon>Arthropoda</taxon>
        <taxon>Hexapoda</taxon>
        <taxon>Insecta</taxon>
        <taxon>Pterygota</taxon>
        <taxon>Neoptera</taxon>
        <taxon>Polyneoptera</taxon>
        <taxon>Dictyoptera</taxon>
        <taxon>Blattodea</taxon>
        <taxon>Blattoidea</taxon>
        <taxon>Termitoidae</taxon>
        <taxon>Rhinotermitidae</taxon>
        <taxon>Coptotermes</taxon>
    </lineage>
</organism>
<dbReference type="GO" id="GO:0005769">
    <property type="term" value="C:early endosome"/>
    <property type="evidence" value="ECO:0007669"/>
    <property type="project" value="TreeGrafter"/>
</dbReference>
<dbReference type="GO" id="GO:0046856">
    <property type="term" value="P:phosphatidylinositol dephosphorylation"/>
    <property type="evidence" value="ECO:0007669"/>
    <property type="project" value="TreeGrafter"/>
</dbReference>
<dbReference type="GO" id="GO:2001135">
    <property type="term" value="P:regulation of endocytic recycling"/>
    <property type="evidence" value="ECO:0007669"/>
    <property type="project" value="TreeGrafter"/>
</dbReference>
<dbReference type="PANTHER" id="PTHR45662">
    <property type="entry name" value="PHOSPHATIDYLINOSITIDE PHOSPHATASE SAC1"/>
    <property type="match status" value="1"/>
</dbReference>
<dbReference type="Proteomes" id="UP000502823">
    <property type="component" value="Unassembled WGS sequence"/>
</dbReference>
<evidence type="ECO:0000313" key="3">
    <source>
        <dbReference type="EMBL" id="GFG36064.1"/>
    </source>
</evidence>
<keyword evidence="4" id="KW-1185">Reference proteome</keyword>
<evidence type="ECO:0000259" key="2">
    <source>
        <dbReference type="PROSITE" id="PS50275"/>
    </source>
</evidence>
<dbReference type="Pfam" id="PF02383">
    <property type="entry name" value="Syja_N"/>
    <property type="match status" value="1"/>
</dbReference>
<feature type="region of interest" description="Disordered" evidence="1">
    <location>
        <begin position="1110"/>
        <end position="1158"/>
    </location>
</feature>
<sequence>MELFRSDQYYIFVNGEYSLWWDRNTGGFEAKTAWDLASADNPECLGVLYGIVGKIELQAVVDSRLMLIKECASVGDLPGGKTVYKIKSVTFLQLGPAGDSADLGLRPCKKHQNAKKAGASGGGIFDIHQKAAFVKTWGTIKSATNTIKNTTQQAAALATSQVKLGKRRDSKDREKFERRILEELQRIFTETDSFYYCLDGDLTNSLQRQCDLKEKNKELLNNKGLWRAVDDRFFWNKDMLQDIICLSCPLADPWIVPIIQGFVQIEHCKVEVGFEPAVNEALEPRYETFALSLISRRSRFRAGTRYKRRGVDEDGKCANYVETEQIVSHHHHQVSFVQVRGSVPVFWSQPGYKYRPPPRIDRGETETQVAFEKHFAEEIAVYGPVCIVNLVDQTGKEKIIWEAYTNHILAYDSLDLTYATFDFHEYCRGMHFENVSVLVDSLVDIIRDMSYCWTDKEGRICSQKGVFRVNCIDCLDRTNVVQTALAKAVLEIQFSKLGLIPPEGNIPHNIRNTFQLLWANNGDIISKQYAGTNALKGDYTRTGERKFTGMMKDGMNSANRYYLGHFVDSYRQAGIDIMQGQTINDEDVENCSSELQTAFSIAQALVPLSAPMYMSDIALGPEMNFVSALYHMTRYYLSRFKDTYRQATIDMMLGECSLRYDDQLDRVTKYQRILLDDLTLIEFGVPEHGGTVLLFKQTSKTEHHCIRLNYKVASVSGYYHMFRSTNIRFFNNMAVGIKTHEEMIESLKAICEAFIVAVEIARLPAVPFRQTKLDKRKSKVLCSDSSGLLGPGSYLDVATLPHMTRNVSETQLLSLKNVGTKALNNVTQQFNKLNKLGHSFNTRRPKQAVGDTENDKKHGPIFTLGVPDHVPQDANSTAAISKHSSDEDEEVAPYSCVHHQISLLAERDPPLCQTRTALSVEIKSYDLFLPDVGIIMGTKVSDINHSFPDTNRTLDPFIHFEPSAAPLIDNVSLSRVVQNVSIRGHVLTHSRTDLSLDVSSLVPPFSSCSGRTVSRNSSLTPSPHKGGSTTPEITIENTTAAQDERSALIASLRSSQKSLGAEDFCVKHIESERKSSDSSSMSQQTELKAVLSSVKLTPPNTLQLVRKLSLSSDQVGKRQGSRAEEGKGVKGQGDRIMGSSSKNVLTDQSGHLVEGQKSSSVQDLSLNITSSQSESAIKAIRSGLTNVITSPAAATKDLVLSPLSKFAKGMQNLGANLDPRKLKPGSGVGVGRHVVTEQQIEEHRKLQEKWKNCRTRLIAL</sequence>
<feature type="compositionally biased region" description="Polar residues" evidence="1">
    <location>
        <begin position="1138"/>
        <end position="1149"/>
    </location>
</feature>
<evidence type="ECO:0000256" key="1">
    <source>
        <dbReference type="SAM" id="MobiDB-lite"/>
    </source>
</evidence>
<dbReference type="GO" id="GO:0045334">
    <property type="term" value="C:clathrin-coated endocytic vesicle"/>
    <property type="evidence" value="ECO:0007669"/>
    <property type="project" value="TreeGrafter"/>
</dbReference>
<gene>
    <name evidence="3" type="ORF">Cfor_01728</name>
</gene>
<dbReference type="OrthoDB" id="405996at2759"/>
<proteinExistence type="predicted"/>
<reference evidence="4" key="1">
    <citation type="submission" date="2020-01" db="EMBL/GenBank/DDBJ databases">
        <title>Draft genome sequence of the Termite Coptotermes fromosanus.</title>
        <authorList>
            <person name="Itakura S."/>
            <person name="Yosikawa Y."/>
            <person name="Umezawa K."/>
        </authorList>
    </citation>
    <scope>NUCLEOTIDE SEQUENCE [LARGE SCALE GENOMIC DNA]</scope>
</reference>